<evidence type="ECO:0000259" key="1">
    <source>
        <dbReference type="SMART" id="SM00458"/>
    </source>
</evidence>
<sequence>VDGKVLKYSPLDPIEIPIFVNDTIAALDRTVSITLEDPSGKKFGGFLGVGGKTRSRDYHIRCLQPPEFQKVVTINKIKVKNDKNEYLKPDKDPDLETGQYWYTIPSTSKGAYLQATCGKYASSMTVNGKPVNSGSDYWIDMREPHVTWLVECRYEDSMWTQSAVARSYQVHVSHLMDKFSRPHVRLMPQDGQCGEDEDVDGIHCRAAKKKNVRLIATSAATEVVVFLETGTKSIHLMSGIPTTVSLPHFVNHWHLSVKGLKEVKVPLKMVVSQECHYLQCPGGWVPKPPLDAGENAQLHLCYSDSCNLEDDGTTCCREGGTPCKEYGFHFKCQAGYTFYEKGACLGSPCTEAADHRYCCLESDEGDVKSQFNMVRKREWHKWFVDNNDQAEQVINVLGDRLEFYISLKMQDKSQVDPTAKALKKLVAEKMGCLEQDVTVKTKSEGNNLEGFSVAVKSLEGKGIEDAEDQKCKDLVQPKEGGKGESAVTEMLIQKHKEEGAHDKLEANFTSECKRILAPIPEIKFKMLVEISKSADLGKDGEDEELDPEVALALRDCVLAIAEVPDKEKIKMEFKKLKSGKKIPKDDEMISIEGHLKLPRGKEGSKEILAAKLRNPKRISRKMNQILHKDIKTAEEDPQSRIVGGKKDYEVKSVELTEVSATPVGVTGRFPREFRDVEMKRCVEAPAGRELGGSATVQTCDHNNGHQAWFYTRDTHQLQSFLSLCLAVDLNGPAPQPGYQDYRTDTGPQVLQSWVAGGGPGPVHLWTCNGHWQQQFLYDHSSGQLQVPGSSNPGLCLQTQETALVIALCNKKTFAQQFWLEKSPAEPFLPAQVNSAMDVPIVMKPYFDGKVALKSSDQTYDYFKIAPFSKKRAAFYLTQGCSPVPTASCGTPMPDMPNVFVGESLVKVSKKVDNLPWMNAMKGPPKTPGKALCFYDTSCKTSDDDRESRLKQFLNGCNAGGKPMCRYCGASNFAACPKSFECANGGLESGTWTQEHKEWCCDKFSIGCDPPYKCMEDLDNWRKWKTHKKMWCCSYQMVGCEDECSKTDPATFRENHHYWCSTFGSDQEMSQQPAGKPEPSKFELMVMQMFDQAKPSATSSSGRSALVVGISVLAISTGLATMVCRRQYSGQLSRSMQVAEATNRIGEIVFTVQRAMSMKVPR</sequence>
<dbReference type="InterPro" id="IPR035992">
    <property type="entry name" value="Ricin_B-like_lectins"/>
</dbReference>
<keyword evidence="4" id="KW-1185">Reference proteome</keyword>
<comment type="caution">
    <text evidence="2">The sequence shown here is derived from an EMBL/GenBank/DDBJ whole genome shotgun (WGS) entry which is preliminary data.</text>
</comment>
<evidence type="ECO:0000313" key="4">
    <source>
        <dbReference type="Proteomes" id="UP001152797"/>
    </source>
</evidence>
<organism evidence="2">
    <name type="scientific">Cladocopium goreaui</name>
    <dbReference type="NCBI Taxonomy" id="2562237"/>
    <lineage>
        <taxon>Eukaryota</taxon>
        <taxon>Sar</taxon>
        <taxon>Alveolata</taxon>
        <taxon>Dinophyceae</taxon>
        <taxon>Suessiales</taxon>
        <taxon>Symbiodiniaceae</taxon>
        <taxon>Cladocopium</taxon>
    </lineage>
</organism>
<dbReference type="Proteomes" id="UP001152797">
    <property type="component" value="Unassembled WGS sequence"/>
</dbReference>
<dbReference type="EMBL" id="CAMXCT010002513">
    <property type="protein sequence ID" value="CAI3998627.1"/>
    <property type="molecule type" value="Genomic_DNA"/>
</dbReference>
<dbReference type="SUPFAM" id="SSF50370">
    <property type="entry name" value="Ricin B-like lectins"/>
    <property type="match status" value="1"/>
</dbReference>
<dbReference type="OrthoDB" id="10474277at2759"/>
<evidence type="ECO:0000313" key="2">
    <source>
        <dbReference type="EMBL" id="CAI3998627.1"/>
    </source>
</evidence>
<proteinExistence type="predicted"/>
<accession>A0A9P1CU64</accession>
<gene>
    <name evidence="2" type="ORF">C1SCF055_LOCUS24906</name>
</gene>
<reference evidence="2" key="1">
    <citation type="submission" date="2022-10" db="EMBL/GenBank/DDBJ databases">
        <authorList>
            <person name="Chen Y."/>
            <person name="Dougan E. K."/>
            <person name="Chan C."/>
            <person name="Rhodes N."/>
            <person name="Thang M."/>
        </authorList>
    </citation>
    <scope>NUCLEOTIDE SEQUENCE</scope>
</reference>
<feature type="domain" description="Ricin B lectin" evidence="1">
    <location>
        <begin position="667"/>
        <end position="820"/>
    </location>
</feature>
<dbReference type="PROSITE" id="PS50231">
    <property type="entry name" value="RICIN_B_LECTIN"/>
    <property type="match status" value="1"/>
</dbReference>
<dbReference type="Gene3D" id="2.80.10.50">
    <property type="match status" value="1"/>
</dbReference>
<dbReference type="EMBL" id="CAMXCT020002513">
    <property type="protein sequence ID" value="CAL1152002.1"/>
    <property type="molecule type" value="Genomic_DNA"/>
</dbReference>
<reference evidence="3 4" key="2">
    <citation type="submission" date="2024-05" db="EMBL/GenBank/DDBJ databases">
        <authorList>
            <person name="Chen Y."/>
            <person name="Shah S."/>
            <person name="Dougan E. K."/>
            <person name="Thang M."/>
            <person name="Chan C."/>
        </authorList>
    </citation>
    <scope>NUCLEOTIDE SEQUENCE [LARGE SCALE GENOMIC DNA]</scope>
</reference>
<name>A0A9P1CU64_9DINO</name>
<dbReference type="SMART" id="SM00458">
    <property type="entry name" value="RICIN"/>
    <property type="match status" value="1"/>
</dbReference>
<evidence type="ECO:0000313" key="3">
    <source>
        <dbReference type="EMBL" id="CAL4785939.1"/>
    </source>
</evidence>
<protein>
    <recommendedName>
        <fullName evidence="1">Ricin B lectin domain-containing protein</fullName>
    </recommendedName>
</protein>
<dbReference type="AlphaFoldDB" id="A0A9P1CU64"/>
<dbReference type="InterPro" id="IPR000772">
    <property type="entry name" value="Ricin_B_lectin"/>
</dbReference>
<dbReference type="EMBL" id="CAMXCT030002513">
    <property type="protein sequence ID" value="CAL4785939.1"/>
    <property type="molecule type" value="Genomic_DNA"/>
</dbReference>
<feature type="non-terminal residue" evidence="2">
    <location>
        <position position="1161"/>
    </location>
</feature>